<feature type="chain" id="PRO_5046795948" evidence="1">
    <location>
        <begin position="19"/>
        <end position="281"/>
    </location>
</feature>
<dbReference type="GO" id="GO:0004519">
    <property type="term" value="F:endonuclease activity"/>
    <property type="evidence" value="ECO:0007669"/>
    <property type="project" value="UniProtKB-KW"/>
</dbReference>
<keyword evidence="3" id="KW-0540">Nuclease</keyword>
<keyword evidence="3" id="KW-0378">Hydrolase</keyword>
<dbReference type="InterPro" id="IPR036691">
    <property type="entry name" value="Endo/exonu/phosph_ase_sf"/>
</dbReference>
<dbReference type="InterPro" id="IPR005135">
    <property type="entry name" value="Endo/exonuclease/phosphatase"/>
</dbReference>
<reference evidence="3 4" key="1">
    <citation type="submission" date="2019-02" db="EMBL/GenBank/DDBJ databases">
        <authorList>
            <person name="Goldberg S.R."/>
            <person name="Haltli B.A."/>
            <person name="Correa H."/>
            <person name="Russell K.G."/>
        </authorList>
    </citation>
    <scope>NUCLEOTIDE SEQUENCE [LARGE SCALE GENOMIC DNA]</scope>
    <source>
        <strain evidence="3 4">JCM 16186</strain>
    </source>
</reference>
<keyword evidence="4" id="KW-1185">Reference proteome</keyword>
<protein>
    <submittedName>
        <fullName evidence="3">Endonuclease/exonuclease/phosphatase family protein</fullName>
    </submittedName>
</protein>
<dbReference type="Proteomes" id="UP000798808">
    <property type="component" value="Unassembled WGS sequence"/>
</dbReference>
<dbReference type="EMBL" id="SMLW01000573">
    <property type="protein sequence ID" value="MTI26275.1"/>
    <property type="molecule type" value="Genomic_DNA"/>
</dbReference>
<feature type="domain" description="Endonuclease/exonuclease/phosphatase" evidence="2">
    <location>
        <begin position="29"/>
        <end position="272"/>
    </location>
</feature>
<name>A0ABW9RQW6_9BACT</name>
<dbReference type="Gene3D" id="3.60.10.10">
    <property type="entry name" value="Endonuclease/exonuclease/phosphatase"/>
    <property type="match status" value="1"/>
</dbReference>
<sequence>MNRVILTLLFMLSVSAYAAVNGQSSLRVMSYNIRYDSPSDAEEGNGWEQRRDKIVKLVKHYDPDLLGVQEAMKHQLDYLLGQLEGYDYIGVGRDDGGEKGEYSAILFKKAKVKVVEGNTFWLSETPEKPSKAWDAALPRIATWAEFETTNDQQRFYYLNTHFDHVGTEARANSAKLILKKIEKLAGKAPVVVSGDFNVTPEAEPYEILTSGLKDGRLVSTSAAYGPEGTFSGFELTADKDFPRIDYIFVKNMEVRAYETISDFFNNKFPSDHLPVMAEVSF</sequence>
<evidence type="ECO:0000256" key="1">
    <source>
        <dbReference type="SAM" id="SignalP"/>
    </source>
</evidence>
<dbReference type="PANTHER" id="PTHR12121">
    <property type="entry name" value="CARBON CATABOLITE REPRESSOR PROTEIN 4"/>
    <property type="match status" value="1"/>
</dbReference>
<dbReference type="Pfam" id="PF03372">
    <property type="entry name" value="Exo_endo_phos"/>
    <property type="match status" value="1"/>
</dbReference>
<feature type="signal peptide" evidence="1">
    <location>
        <begin position="1"/>
        <end position="18"/>
    </location>
</feature>
<keyword evidence="3" id="KW-0255">Endonuclease</keyword>
<gene>
    <name evidence="3" type="ORF">E1163_15060</name>
</gene>
<dbReference type="SUPFAM" id="SSF56219">
    <property type="entry name" value="DNase I-like"/>
    <property type="match status" value="1"/>
</dbReference>
<evidence type="ECO:0000313" key="3">
    <source>
        <dbReference type="EMBL" id="MTI26275.1"/>
    </source>
</evidence>
<dbReference type="PANTHER" id="PTHR12121:SF36">
    <property type="entry name" value="ENDONUCLEASE_EXONUCLEASE_PHOSPHATASE DOMAIN-CONTAINING PROTEIN"/>
    <property type="match status" value="1"/>
</dbReference>
<keyword evidence="1" id="KW-0732">Signal</keyword>
<accession>A0ABW9RQW6</accession>
<evidence type="ECO:0000259" key="2">
    <source>
        <dbReference type="Pfam" id="PF03372"/>
    </source>
</evidence>
<proteinExistence type="predicted"/>
<dbReference type="InterPro" id="IPR050410">
    <property type="entry name" value="CCR4/nocturin_mRNA_transcr"/>
</dbReference>
<comment type="caution">
    <text evidence="3">The sequence shown here is derived from an EMBL/GenBank/DDBJ whole genome shotgun (WGS) entry which is preliminary data.</text>
</comment>
<organism evidence="3 4">
    <name type="scientific">Fulvivirga kasyanovii</name>
    <dbReference type="NCBI Taxonomy" id="396812"/>
    <lineage>
        <taxon>Bacteria</taxon>
        <taxon>Pseudomonadati</taxon>
        <taxon>Bacteroidota</taxon>
        <taxon>Cytophagia</taxon>
        <taxon>Cytophagales</taxon>
        <taxon>Fulvivirgaceae</taxon>
        <taxon>Fulvivirga</taxon>
    </lineage>
</organism>
<evidence type="ECO:0000313" key="4">
    <source>
        <dbReference type="Proteomes" id="UP000798808"/>
    </source>
</evidence>
<dbReference type="CDD" id="cd09083">
    <property type="entry name" value="EEP-1"/>
    <property type="match status" value="1"/>
</dbReference>